<keyword evidence="2" id="KW-1185">Reference proteome</keyword>
<dbReference type="Proteomes" id="UP001341840">
    <property type="component" value="Unassembled WGS sequence"/>
</dbReference>
<dbReference type="EMBL" id="JASCZI010242183">
    <property type="protein sequence ID" value="MED6210016.1"/>
    <property type="molecule type" value="Genomic_DNA"/>
</dbReference>
<sequence length="96" mass="10246">MTRSGPSPTAKEKAKAYGLPTRALPRLAALRSQSAANSCPEAPIIPVVPAPATAKRTARMSVKSYSMKLTNRGGPSNVAPTLSLPQRSVLYKFPRR</sequence>
<organism evidence="1 2">
    <name type="scientific">Stylosanthes scabra</name>
    <dbReference type="NCBI Taxonomy" id="79078"/>
    <lineage>
        <taxon>Eukaryota</taxon>
        <taxon>Viridiplantae</taxon>
        <taxon>Streptophyta</taxon>
        <taxon>Embryophyta</taxon>
        <taxon>Tracheophyta</taxon>
        <taxon>Spermatophyta</taxon>
        <taxon>Magnoliopsida</taxon>
        <taxon>eudicotyledons</taxon>
        <taxon>Gunneridae</taxon>
        <taxon>Pentapetalae</taxon>
        <taxon>rosids</taxon>
        <taxon>fabids</taxon>
        <taxon>Fabales</taxon>
        <taxon>Fabaceae</taxon>
        <taxon>Papilionoideae</taxon>
        <taxon>50 kb inversion clade</taxon>
        <taxon>dalbergioids sensu lato</taxon>
        <taxon>Dalbergieae</taxon>
        <taxon>Pterocarpus clade</taxon>
        <taxon>Stylosanthes</taxon>
    </lineage>
</organism>
<accession>A0ABU6YJC6</accession>
<name>A0ABU6YJC6_9FABA</name>
<protein>
    <submittedName>
        <fullName evidence="1">Uncharacterized protein</fullName>
    </submittedName>
</protein>
<evidence type="ECO:0000313" key="2">
    <source>
        <dbReference type="Proteomes" id="UP001341840"/>
    </source>
</evidence>
<reference evidence="1 2" key="1">
    <citation type="journal article" date="2023" name="Plants (Basel)">
        <title>Bridging the Gap: Combining Genomics and Transcriptomics Approaches to Understand Stylosanthes scabra, an Orphan Legume from the Brazilian Caatinga.</title>
        <authorList>
            <person name="Ferreira-Neto J.R.C."/>
            <person name="da Silva M.D."/>
            <person name="Binneck E."/>
            <person name="de Melo N.F."/>
            <person name="da Silva R.H."/>
            <person name="de Melo A.L.T.M."/>
            <person name="Pandolfi V."/>
            <person name="Bustamante F.O."/>
            <person name="Brasileiro-Vidal A.C."/>
            <person name="Benko-Iseppon A.M."/>
        </authorList>
    </citation>
    <scope>NUCLEOTIDE SEQUENCE [LARGE SCALE GENOMIC DNA]</scope>
    <source>
        <tissue evidence="1">Leaves</tissue>
    </source>
</reference>
<proteinExistence type="predicted"/>
<gene>
    <name evidence="1" type="ORF">PIB30_060127</name>
</gene>
<comment type="caution">
    <text evidence="1">The sequence shown here is derived from an EMBL/GenBank/DDBJ whole genome shotgun (WGS) entry which is preliminary data.</text>
</comment>
<evidence type="ECO:0000313" key="1">
    <source>
        <dbReference type="EMBL" id="MED6210016.1"/>
    </source>
</evidence>